<dbReference type="InterPro" id="IPR011711">
    <property type="entry name" value="GntR_C"/>
</dbReference>
<dbReference type="InterPro" id="IPR036388">
    <property type="entry name" value="WH-like_DNA-bd_sf"/>
</dbReference>
<dbReference type="InterPro" id="IPR008920">
    <property type="entry name" value="TF_FadR/GntR_C"/>
</dbReference>
<gene>
    <name evidence="5" type="ORF">ACFODW_15495</name>
</gene>
<dbReference type="Gene3D" id="1.10.10.10">
    <property type="entry name" value="Winged helix-like DNA-binding domain superfamily/Winged helix DNA-binding domain"/>
    <property type="match status" value="1"/>
</dbReference>
<dbReference type="SMART" id="SM00895">
    <property type="entry name" value="FCD"/>
    <property type="match status" value="1"/>
</dbReference>
<dbReference type="Gene3D" id="1.20.120.530">
    <property type="entry name" value="GntR ligand-binding domain-like"/>
    <property type="match status" value="1"/>
</dbReference>
<protein>
    <submittedName>
        <fullName evidence="5">GntR family transcriptional regulator</fullName>
    </submittedName>
</protein>
<name>A0ABV7A9F1_9BACI</name>
<reference evidence="6" key="1">
    <citation type="journal article" date="2019" name="Int. J. Syst. Evol. Microbiol.">
        <title>The Global Catalogue of Microorganisms (GCM) 10K type strain sequencing project: providing services to taxonomists for standard genome sequencing and annotation.</title>
        <authorList>
            <consortium name="The Broad Institute Genomics Platform"/>
            <consortium name="The Broad Institute Genome Sequencing Center for Infectious Disease"/>
            <person name="Wu L."/>
            <person name="Ma J."/>
        </authorList>
    </citation>
    <scope>NUCLEOTIDE SEQUENCE [LARGE SCALE GENOMIC DNA]</scope>
    <source>
        <strain evidence="6">KCTC 13193</strain>
    </source>
</reference>
<dbReference type="RefSeq" id="WP_390307697.1">
    <property type="nucleotide sequence ID" value="NZ_JBHRRZ010000038.1"/>
</dbReference>
<dbReference type="EMBL" id="JBHRRZ010000038">
    <property type="protein sequence ID" value="MFC2949726.1"/>
    <property type="molecule type" value="Genomic_DNA"/>
</dbReference>
<keyword evidence="1" id="KW-0805">Transcription regulation</keyword>
<evidence type="ECO:0000256" key="3">
    <source>
        <dbReference type="ARBA" id="ARBA00023163"/>
    </source>
</evidence>
<dbReference type="PANTHER" id="PTHR43537">
    <property type="entry name" value="TRANSCRIPTIONAL REGULATOR, GNTR FAMILY"/>
    <property type="match status" value="1"/>
</dbReference>
<dbReference type="SMART" id="SM00345">
    <property type="entry name" value="HTH_GNTR"/>
    <property type="match status" value="1"/>
</dbReference>
<dbReference type="SUPFAM" id="SSF46785">
    <property type="entry name" value="Winged helix' DNA-binding domain"/>
    <property type="match status" value="1"/>
</dbReference>
<proteinExistence type="predicted"/>
<dbReference type="InterPro" id="IPR000524">
    <property type="entry name" value="Tscrpt_reg_HTH_GntR"/>
</dbReference>
<sequence>MAPFMNRRLSTKDFVYSEIKKQIIEGTLEPEQAINEGSLASELDISRTPIREALQRLEIEELIIRLPNGRLKVAPVSIVEVKELFTVRSLLEGLIIRESTLKAGQEDLEALERYTQLITEASEADRWKDVVSFGSQFHNHLYEISKNRTAVKMLNQINDHISRYRRLGPANDRNRSREAAKEHREMYEAVASRNADRAEELMKEHIDKSLKAAIHSIEEHISDQENH</sequence>
<dbReference type="PANTHER" id="PTHR43537:SF5">
    <property type="entry name" value="UXU OPERON TRANSCRIPTIONAL REGULATOR"/>
    <property type="match status" value="1"/>
</dbReference>
<evidence type="ECO:0000313" key="5">
    <source>
        <dbReference type="EMBL" id="MFC2949726.1"/>
    </source>
</evidence>
<dbReference type="PROSITE" id="PS50949">
    <property type="entry name" value="HTH_GNTR"/>
    <property type="match status" value="1"/>
</dbReference>
<accession>A0ABV7A9F1</accession>
<comment type="caution">
    <text evidence="5">The sequence shown here is derived from an EMBL/GenBank/DDBJ whole genome shotgun (WGS) entry which is preliminary data.</text>
</comment>
<keyword evidence="2" id="KW-0238">DNA-binding</keyword>
<feature type="domain" description="HTH gntR-type" evidence="4">
    <location>
        <begin position="9"/>
        <end position="76"/>
    </location>
</feature>
<evidence type="ECO:0000256" key="2">
    <source>
        <dbReference type="ARBA" id="ARBA00023125"/>
    </source>
</evidence>
<dbReference type="Pfam" id="PF00392">
    <property type="entry name" value="GntR"/>
    <property type="match status" value="1"/>
</dbReference>
<dbReference type="Pfam" id="PF07729">
    <property type="entry name" value="FCD"/>
    <property type="match status" value="1"/>
</dbReference>
<keyword evidence="6" id="KW-1185">Reference proteome</keyword>
<organism evidence="5 6">
    <name type="scientific">Virgibacillus sediminis</name>
    <dbReference type="NCBI Taxonomy" id="202260"/>
    <lineage>
        <taxon>Bacteria</taxon>
        <taxon>Bacillati</taxon>
        <taxon>Bacillota</taxon>
        <taxon>Bacilli</taxon>
        <taxon>Bacillales</taxon>
        <taxon>Bacillaceae</taxon>
        <taxon>Virgibacillus</taxon>
    </lineage>
</organism>
<evidence type="ECO:0000256" key="1">
    <source>
        <dbReference type="ARBA" id="ARBA00023015"/>
    </source>
</evidence>
<evidence type="ECO:0000313" key="6">
    <source>
        <dbReference type="Proteomes" id="UP001595387"/>
    </source>
</evidence>
<keyword evidence="3" id="KW-0804">Transcription</keyword>
<dbReference type="Proteomes" id="UP001595387">
    <property type="component" value="Unassembled WGS sequence"/>
</dbReference>
<dbReference type="InterPro" id="IPR036390">
    <property type="entry name" value="WH_DNA-bd_sf"/>
</dbReference>
<evidence type="ECO:0000259" key="4">
    <source>
        <dbReference type="PROSITE" id="PS50949"/>
    </source>
</evidence>
<dbReference type="SUPFAM" id="SSF48008">
    <property type="entry name" value="GntR ligand-binding domain-like"/>
    <property type="match status" value="1"/>
</dbReference>